<dbReference type="SMART" id="SM00325">
    <property type="entry name" value="RhoGEF"/>
    <property type="match status" value="1"/>
</dbReference>
<dbReference type="Gene3D" id="1.20.900.10">
    <property type="entry name" value="Dbl homology (DH) domain"/>
    <property type="match status" value="1"/>
</dbReference>
<dbReference type="InterPro" id="IPR000219">
    <property type="entry name" value="DH_dom"/>
</dbReference>
<reference evidence="3 4" key="1">
    <citation type="journal article" date="2010" name="Cell">
        <title>The genome of Naegleria gruberi illuminates early eukaryotic versatility.</title>
        <authorList>
            <person name="Fritz-Laylin L.K."/>
            <person name="Prochnik S.E."/>
            <person name="Ginger M.L."/>
            <person name="Dacks J.B."/>
            <person name="Carpenter M.L."/>
            <person name="Field M.C."/>
            <person name="Kuo A."/>
            <person name="Paredez A."/>
            <person name="Chapman J."/>
            <person name="Pham J."/>
            <person name="Shu S."/>
            <person name="Neupane R."/>
            <person name="Cipriano M."/>
            <person name="Mancuso J."/>
            <person name="Tu H."/>
            <person name="Salamov A."/>
            <person name="Lindquist E."/>
            <person name="Shapiro H."/>
            <person name="Lucas S."/>
            <person name="Grigoriev I.V."/>
            <person name="Cande W.Z."/>
            <person name="Fulton C."/>
            <person name="Rokhsar D.S."/>
            <person name="Dawson S.C."/>
        </authorList>
    </citation>
    <scope>NUCLEOTIDE SEQUENCE [LARGE SCALE GENOMIC DNA]</scope>
    <source>
        <strain evidence="3 4">NEG-M</strain>
    </source>
</reference>
<organism evidence="4">
    <name type="scientific">Naegleria gruberi</name>
    <name type="common">Amoeba</name>
    <dbReference type="NCBI Taxonomy" id="5762"/>
    <lineage>
        <taxon>Eukaryota</taxon>
        <taxon>Discoba</taxon>
        <taxon>Heterolobosea</taxon>
        <taxon>Tetramitia</taxon>
        <taxon>Eutetramitia</taxon>
        <taxon>Vahlkampfiidae</taxon>
        <taxon>Naegleria</taxon>
    </lineage>
</organism>
<dbReference type="KEGG" id="ngr:NAEGRDRAFT_47218"/>
<dbReference type="CDD" id="cd00160">
    <property type="entry name" value="RhoGEF"/>
    <property type="match status" value="1"/>
</dbReference>
<dbReference type="Gene3D" id="2.30.29.30">
    <property type="entry name" value="Pleckstrin-homology domain (PH domain)/Phosphotyrosine-binding domain (PTB)"/>
    <property type="match status" value="1"/>
</dbReference>
<dbReference type="InterPro" id="IPR051092">
    <property type="entry name" value="FYVE_RhoGEF_PH"/>
</dbReference>
<dbReference type="SUPFAM" id="SSF50729">
    <property type="entry name" value="PH domain-like"/>
    <property type="match status" value="1"/>
</dbReference>
<evidence type="ECO:0000256" key="1">
    <source>
        <dbReference type="SAM" id="MobiDB-lite"/>
    </source>
</evidence>
<dbReference type="Proteomes" id="UP000006671">
    <property type="component" value="Unassembled WGS sequence"/>
</dbReference>
<dbReference type="GO" id="GO:0005085">
    <property type="term" value="F:guanyl-nucleotide exchange factor activity"/>
    <property type="evidence" value="ECO:0007669"/>
    <property type="project" value="InterPro"/>
</dbReference>
<proteinExistence type="predicted"/>
<dbReference type="EMBL" id="GG738855">
    <property type="protein sequence ID" value="EFC47208.1"/>
    <property type="molecule type" value="Genomic_DNA"/>
</dbReference>
<dbReference type="eggNOG" id="KOG4424">
    <property type="taxonomic scope" value="Eukaryota"/>
</dbReference>
<feature type="region of interest" description="Disordered" evidence="1">
    <location>
        <begin position="1"/>
        <end position="51"/>
    </location>
</feature>
<keyword evidence="4" id="KW-1185">Reference proteome</keyword>
<dbReference type="PANTHER" id="PTHR12673">
    <property type="entry name" value="FACIOGENITAL DYSPLASIA PROTEIN"/>
    <property type="match status" value="1"/>
</dbReference>
<feature type="compositionally biased region" description="Low complexity" evidence="1">
    <location>
        <begin position="37"/>
        <end position="46"/>
    </location>
</feature>
<dbReference type="RefSeq" id="XP_002679952.1">
    <property type="nucleotide sequence ID" value="XM_002679906.1"/>
</dbReference>
<name>D2V776_NAEGR</name>
<dbReference type="OrthoDB" id="10256110at2759"/>
<dbReference type="PANTHER" id="PTHR12673:SF159">
    <property type="entry name" value="LD03170P"/>
    <property type="match status" value="1"/>
</dbReference>
<dbReference type="Pfam" id="PF14688">
    <property type="entry name" value="DUF4461"/>
    <property type="match status" value="1"/>
</dbReference>
<dbReference type="InParanoid" id="D2V776"/>
<gene>
    <name evidence="3" type="ORF">NAEGRDRAFT_47218</name>
</gene>
<feature type="domain" description="DH" evidence="2">
    <location>
        <begin position="337"/>
        <end position="520"/>
    </location>
</feature>
<accession>D2V776</accession>
<dbReference type="VEuPathDB" id="AmoebaDB:NAEGRDRAFT_47218"/>
<dbReference type="SUPFAM" id="SSF48065">
    <property type="entry name" value="DBL homology domain (DH-domain)"/>
    <property type="match status" value="1"/>
</dbReference>
<dbReference type="PROSITE" id="PS50010">
    <property type="entry name" value="DH_2"/>
    <property type="match status" value="1"/>
</dbReference>
<dbReference type="GO" id="GO:0005737">
    <property type="term" value="C:cytoplasm"/>
    <property type="evidence" value="ECO:0007669"/>
    <property type="project" value="TreeGrafter"/>
</dbReference>
<dbReference type="Pfam" id="PF00621">
    <property type="entry name" value="RhoGEF"/>
    <property type="match status" value="1"/>
</dbReference>
<feature type="region of interest" description="Disordered" evidence="1">
    <location>
        <begin position="167"/>
        <end position="212"/>
    </location>
</feature>
<evidence type="ECO:0000313" key="4">
    <source>
        <dbReference type="Proteomes" id="UP000006671"/>
    </source>
</evidence>
<sequence length="1345" mass="155254">MFRPSSFIRSTGSRQPLGDFSSSSNNSTPNTPPPPTSTNETNSNNNIGKSFLRGSSFVGGFTQSFNLPIKRTTEVVETDNNVRRNSEATQRLPSPSIAETIEVDKNLVSSIKSWAFEGSIKLPECLNPNFKPKIQPEEESEMKRSESVVIDEKKSFNELFDSLFSSSSLEETAGEKSPSTTDDSDVASPPNTPPSSTNSVGTPPKGGLKSLLFGKKYKPTTTATVSNIPLVKETPKPLNPYRIAHVPLRDDQFGRTGFKLELTDFQIIETFRDVSRYNRKKDIDEQRRMRNQLMENSKNQNNDTSDSVLEREYEYSCYSSQSDSPVVDKNSEEILRRKKFIEKEIMETEIGYVRNLVHLFEYYLLPIRKVGILSKENYQIVFKNINMILAINTTLLTEFEKAYYSLKPKESIASIFSSRIPAIKLYVGYVNSYPSAIKCLNEILSKDNNFDSWEKSQRNTKVNGVHLFPLRSFIALPLQRITKYYLLFNDLLETLDGDDYYSLSAVIDEMKSLSAYCIEKKNESDNLETLLEFQKKLKLKELVRGDRTFLREGVGSVDNGDTIVELYLFSDLLVYVMSNESKRVVKEVPLKAGNLIELTKISSTTVMLSFQNEKSYITFDSEEEQKVWSSAINEQLNSSLTKARIRRRGNSSTPLEEKIIFAGYLTKSKGLSKKTRFHTLSSMGGVKYYDKPNGDMKGSYQIKGNPPKQQQNKESFSKLNELLNWTNEYTQLTLDNKNLNEEEIADLEKRLNRLGPIPSVDESFVFYVKETGRQKSEPFRIEVLFSLPKKVQFNGKLKSRLILTQRLEELVTSLLEKSKIITAEEAKARRDIALEQYREMEESVGSKGKKTYKSLKEELRMALQNNLQGAVNLEKLRRGEEDDEEWWWDKDLPSIEHLVTHGMLFFSKNITAEQTIKAMNQLKNGLGEMRYYEWSDIPLMITEKTGKYAVNDPVDGFICIPYDFTPFDFVKEIITNEKNMTLLVEKRELTRKKAEAIQNIREKLIEEVGFSDLTISPELTSEELYTFIENFEKRYLSNDKMKLLLKDLCIIIDNKYSASPDGYISIHWNFMHNGKDNMFEFLKDLGAQKIKNIKDMGRTLSNLKRACVSLGEELIDKLKCKELNLTTYADLNESNMKRYQTLPVTHEYMKRLRECCLFLERYDWSTHTFYLVNTLDLPKGFKLPLKQVPHVKTEADVKSLMRRMTIYGDTIIDMGARAVYIPVNFTENQLFETVNKYWKMIEKPQLQLDGDDFTDVVDPQGFQQYRNLASELVKQAEFMLTKKRAERYQQLAEFLNSLEDQQLYGKGANSIMEAALDRQEDERYINLYRTWFRIRDIPLDVFETQ</sequence>
<dbReference type="InterPro" id="IPR035899">
    <property type="entry name" value="DBL_dom_sf"/>
</dbReference>
<evidence type="ECO:0000259" key="2">
    <source>
        <dbReference type="PROSITE" id="PS50010"/>
    </source>
</evidence>
<dbReference type="InterPro" id="IPR027989">
    <property type="entry name" value="DUF4461"/>
</dbReference>
<feature type="compositionally biased region" description="Low complexity" evidence="1">
    <location>
        <begin position="194"/>
        <end position="212"/>
    </location>
</feature>
<dbReference type="GeneID" id="8848972"/>
<evidence type="ECO:0000313" key="3">
    <source>
        <dbReference type="EMBL" id="EFC47208.1"/>
    </source>
</evidence>
<protein>
    <submittedName>
        <fullName evidence="3">RhoGEF domain-containing protein</fullName>
    </submittedName>
</protein>
<dbReference type="InterPro" id="IPR011993">
    <property type="entry name" value="PH-like_dom_sf"/>
</dbReference>